<protein>
    <submittedName>
        <fullName evidence="1">Histone deacetylase</fullName>
    </submittedName>
</protein>
<reference evidence="1 2" key="1">
    <citation type="submission" date="2018-08" db="EMBL/GenBank/DDBJ databases">
        <title>Actinomadura jelena sp. nov., a novel Actinomycete isolated from soil in Chad.</title>
        <authorList>
            <person name="Shi L."/>
        </authorList>
    </citation>
    <scope>NUCLEOTIDE SEQUENCE [LARGE SCALE GENOMIC DNA]</scope>
    <source>
        <strain evidence="1 2">NEAU-G17</strain>
    </source>
</reference>
<dbReference type="Gene3D" id="3.10.490.10">
    <property type="entry name" value="Gamma-glutamyl cyclotransferase-like"/>
    <property type="match status" value="1"/>
</dbReference>
<organism evidence="1 2">
    <name type="scientific">Actinomadura logoneensis</name>
    <dbReference type="NCBI Taxonomy" id="2293572"/>
    <lineage>
        <taxon>Bacteria</taxon>
        <taxon>Bacillati</taxon>
        <taxon>Actinomycetota</taxon>
        <taxon>Actinomycetes</taxon>
        <taxon>Streptosporangiales</taxon>
        <taxon>Thermomonosporaceae</taxon>
        <taxon>Actinomadura</taxon>
    </lineage>
</organism>
<dbReference type="Proteomes" id="UP000261811">
    <property type="component" value="Unassembled WGS sequence"/>
</dbReference>
<keyword evidence="2" id="KW-1185">Reference proteome</keyword>
<sequence length="195" mass="21087">MKLWYVAYGSNLHRDRFLCYLRGGRPAGAARTYTGCRDPRPPAADRPVLLPGGVYFALTSLVWGGGMAFYDPDLADEVPARAYLLSSGQFCDVLAQEMRRDPGAEPDLTPAFGANGRRVLGPGRYETVLNVGELDGHPMLTFTSPHGAADAELNAPSDLYLTMLATGLRESHGWTPEQATAYLMSRPGALGTVRP</sequence>
<proteinExistence type="predicted"/>
<dbReference type="AlphaFoldDB" id="A0A372JHC2"/>
<gene>
    <name evidence="1" type="ORF">DZF91_22285</name>
</gene>
<dbReference type="OrthoDB" id="3470041at2"/>
<evidence type="ECO:0000313" key="2">
    <source>
        <dbReference type="Proteomes" id="UP000261811"/>
    </source>
</evidence>
<dbReference type="EMBL" id="QURH01000338">
    <property type="protein sequence ID" value="RFU39403.1"/>
    <property type="molecule type" value="Genomic_DNA"/>
</dbReference>
<comment type="caution">
    <text evidence="1">The sequence shown here is derived from an EMBL/GenBank/DDBJ whole genome shotgun (WGS) entry which is preliminary data.</text>
</comment>
<name>A0A372JHC2_9ACTN</name>
<evidence type="ECO:0000313" key="1">
    <source>
        <dbReference type="EMBL" id="RFU39403.1"/>
    </source>
</evidence>
<accession>A0A372JHC2</accession>
<dbReference type="RefSeq" id="WP_117359397.1">
    <property type="nucleotide sequence ID" value="NZ_QURH01000338.1"/>
</dbReference>